<dbReference type="GO" id="GO:0004826">
    <property type="term" value="F:phenylalanine-tRNA ligase activity"/>
    <property type="evidence" value="ECO:0007669"/>
    <property type="project" value="InterPro"/>
</dbReference>
<dbReference type="AlphaFoldDB" id="A0A2I5T5G1"/>
<dbReference type="STRING" id="104623.Ser39006_04087"/>
<reference evidence="2 5" key="3">
    <citation type="submission" date="2017-11" db="EMBL/GenBank/DDBJ databases">
        <title>Complete genome sequence of Serratia sp. ATCC 39006 LacA.</title>
        <authorList>
            <person name="Hampton H.G."/>
            <person name="Jackson S.A."/>
            <person name="Jauregui R."/>
            <person name="Poulter G.T.M."/>
            <person name="Salmond G.P.C."/>
            <person name="Fineran P.C."/>
        </authorList>
    </citation>
    <scope>NUCLEOTIDE SEQUENCE [LARGE SCALE GENOMIC DNA]</scope>
    <source>
        <strain evidence="2 5">ATCC 39006</strain>
    </source>
</reference>
<dbReference type="EMBL" id="CP025085">
    <property type="protein sequence ID" value="AUG99810.1"/>
    <property type="molecule type" value="Genomic_DNA"/>
</dbReference>
<protein>
    <recommendedName>
        <fullName evidence="1">B3/B4 tRNA-binding domain-containing protein</fullName>
    </recommendedName>
</protein>
<dbReference type="Proteomes" id="UP000233778">
    <property type="component" value="Chromosome"/>
</dbReference>
<sequence length="222" mass="25100">MKLSYTDEMKQRFPERITGTIQLAGFINRGDFTPLINQFYRIATNRLCLAHEGEWPEIQAWRKAFTKMKLKPTQYRCAAEALLRRFRKEGELPQINPLIDLCNAISLAFGIPVAVFDLDCVSGDLMVRHARGNEVYQPFSGDIEHPDKGEVIFSDDADRAHARRWTNRQSGYSAIDHGSTTILIVAEAMHSTAQDDIPRLLDALQSVLNNATSHPTLIRGKC</sequence>
<dbReference type="Proteomes" id="UP000017700">
    <property type="component" value="Chromosome"/>
</dbReference>
<evidence type="ECO:0000313" key="5">
    <source>
        <dbReference type="Proteomes" id="UP000233778"/>
    </source>
</evidence>
<keyword evidence="4" id="KW-1185">Reference proteome</keyword>
<dbReference type="PANTHER" id="PTHR39209">
    <property type="match status" value="1"/>
</dbReference>
<evidence type="ECO:0000313" key="3">
    <source>
        <dbReference type="EMBL" id="AUH04129.1"/>
    </source>
</evidence>
<name>A0A2I5T5G1_SERS3</name>
<reference evidence="3" key="2">
    <citation type="submission" date="2013-09" db="EMBL/GenBank/DDBJ databases">
        <authorList>
            <person name="Wang G."/>
            <person name="Yang Y."/>
            <person name="Su Y."/>
        </authorList>
    </citation>
    <scope>NUCLEOTIDE SEQUENCE</scope>
    <source>
        <strain evidence="3">ATCC 39006</strain>
    </source>
</reference>
<dbReference type="EMBL" id="CP025084">
    <property type="protein sequence ID" value="AUH04129.1"/>
    <property type="molecule type" value="Genomic_DNA"/>
</dbReference>
<dbReference type="KEGG" id="sera:Ser39006_008235"/>
<dbReference type="GO" id="GO:0003723">
    <property type="term" value="F:RNA binding"/>
    <property type="evidence" value="ECO:0007669"/>
    <property type="project" value="InterPro"/>
</dbReference>
<feature type="domain" description="B3/B4 tRNA-binding" evidence="1">
    <location>
        <begin position="59"/>
        <end position="213"/>
    </location>
</feature>
<dbReference type="Gene3D" id="3.50.40.10">
    <property type="entry name" value="Phenylalanyl-trna Synthetase, Chain B, domain 3"/>
    <property type="match status" value="1"/>
</dbReference>
<dbReference type="KEGG" id="serq:CWC46_08230"/>
<dbReference type="SUPFAM" id="SSF56037">
    <property type="entry name" value="PheT/TilS domain"/>
    <property type="match status" value="1"/>
</dbReference>
<evidence type="ECO:0000259" key="1">
    <source>
        <dbReference type="SMART" id="SM00873"/>
    </source>
</evidence>
<reference evidence="3" key="4">
    <citation type="submission" date="2017-11" db="EMBL/GenBank/DDBJ databases">
        <title>Complete genome sequence of Serratia sp. ATCC 39006.</title>
        <authorList>
            <person name="Hampton H.G."/>
            <person name="Jackson S.A."/>
            <person name="Jauregui R."/>
            <person name="Poulter G.T.M."/>
            <person name="Salmond G.P.C."/>
            <person name="Fineran P.C."/>
        </authorList>
    </citation>
    <scope>NUCLEOTIDE SEQUENCE</scope>
    <source>
        <strain evidence="3">ATCC 39006</strain>
    </source>
</reference>
<dbReference type="PANTHER" id="PTHR39209:SF2">
    <property type="entry name" value="CYTOPLASMIC PROTEIN"/>
    <property type="match status" value="1"/>
</dbReference>
<dbReference type="SMART" id="SM00873">
    <property type="entry name" value="B3_4"/>
    <property type="match status" value="1"/>
</dbReference>
<dbReference type="OrthoDB" id="276580at2"/>
<accession>A0A2I5T5G1</accession>
<organism evidence="3 4">
    <name type="scientific">Serratia sp. (strain ATCC 39006)</name>
    <name type="common">Prodigiosinella confusarubida</name>
    <dbReference type="NCBI Taxonomy" id="104623"/>
    <lineage>
        <taxon>Bacteria</taxon>
        <taxon>Pseudomonadati</taxon>
        <taxon>Pseudomonadota</taxon>
        <taxon>Gammaproteobacteria</taxon>
        <taxon>Enterobacterales</taxon>
        <taxon>Pectobacteriaceae</taxon>
        <taxon>Prodigiosinella</taxon>
    </lineage>
</organism>
<dbReference type="InterPro" id="IPR005146">
    <property type="entry name" value="B3/B4_tRNA-bd"/>
</dbReference>
<evidence type="ECO:0000313" key="2">
    <source>
        <dbReference type="EMBL" id="AUG99810.1"/>
    </source>
</evidence>
<proteinExistence type="predicted"/>
<evidence type="ECO:0000313" key="4">
    <source>
        <dbReference type="Proteomes" id="UP000017700"/>
    </source>
</evidence>
<reference evidence="3 4" key="1">
    <citation type="journal article" date="2013" name="Genome Announc.">
        <title>Draft genome sequence of Serratia sp. strain ATCC 39006, a model bacterium for analysis of the biosynthesis and regulation of prodigiosin, a carbapenem, and gas vesicles.</title>
        <authorList>
            <person name="Fineran P.C."/>
            <person name="Iglesias Cans M.C."/>
            <person name="Ramsay J.P."/>
            <person name="Wilf N.M."/>
            <person name="Cossyleon D."/>
            <person name="McNeil M.B."/>
            <person name="Williamson N.R."/>
            <person name="Monson R.E."/>
            <person name="Becher S.A."/>
            <person name="Stanton J.A."/>
            <person name="Brugger K."/>
            <person name="Brown S.D."/>
            <person name="Salmond G.P."/>
        </authorList>
    </citation>
    <scope>NUCLEOTIDE SEQUENCE [LARGE SCALE GENOMIC DNA]</scope>
    <source>
        <strain evidence="3">ATCC 39006</strain>
        <strain evidence="4">ATCC 39006 / SC 11482</strain>
    </source>
</reference>
<dbReference type="InterPro" id="IPR020825">
    <property type="entry name" value="Phe-tRNA_synthase-like_B3/B4"/>
</dbReference>
<gene>
    <name evidence="2" type="ORF">CWC46_08230</name>
    <name evidence="3" type="ORF">Ser39006_008235</name>
</gene>
<dbReference type="Pfam" id="PF03483">
    <property type="entry name" value="B3_4"/>
    <property type="match status" value="1"/>
</dbReference>
<dbReference type="RefSeq" id="WP_021017347.1">
    <property type="nucleotide sequence ID" value="NZ_CP025084.1"/>
</dbReference>